<dbReference type="AlphaFoldDB" id="A0A1L0F6C4"/>
<dbReference type="InterPro" id="IPR001387">
    <property type="entry name" value="Cro/C1-type_HTH"/>
</dbReference>
<organism evidence="2 3">
    <name type="scientific">Moritella viscosa</name>
    <dbReference type="NCBI Taxonomy" id="80854"/>
    <lineage>
        <taxon>Bacteria</taxon>
        <taxon>Pseudomonadati</taxon>
        <taxon>Pseudomonadota</taxon>
        <taxon>Gammaproteobacteria</taxon>
        <taxon>Alteromonadales</taxon>
        <taxon>Moritellaceae</taxon>
        <taxon>Moritella</taxon>
    </lineage>
</organism>
<protein>
    <recommendedName>
        <fullName evidence="1">HTH cro/C1-type domain-containing protein</fullName>
    </recommendedName>
</protein>
<dbReference type="EMBL" id="FPLD01000131">
    <property type="protein sequence ID" value="SGZ17876.1"/>
    <property type="molecule type" value="Genomic_DNA"/>
</dbReference>
<accession>A0A1L0F6C4</accession>
<feature type="domain" description="HTH cro/C1-type" evidence="1">
    <location>
        <begin position="21"/>
        <end position="77"/>
    </location>
</feature>
<dbReference type="Proteomes" id="UP000183794">
    <property type="component" value="Unassembled WGS sequence"/>
</dbReference>
<evidence type="ECO:0000259" key="1">
    <source>
        <dbReference type="PROSITE" id="PS50943"/>
    </source>
</evidence>
<dbReference type="SUPFAM" id="SSF47413">
    <property type="entry name" value="lambda repressor-like DNA-binding domains"/>
    <property type="match status" value="1"/>
</dbReference>
<evidence type="ECO:0000313" key="3">
    <source>
        <dbReference type="Proteomes" id="UP000183794"/>
    </source>
</evidence>
<dbReference type="CDD" id="cd00093">
    <property type="entry name" value="HTH_XRE"/>
    <property type="match status" value="1"/>
</dbReference>
<proteinExistence type="predicted"/>
<reference evidence="2 3" key="1">
    <citation type="submission" date="2016-11" db="EMBL/GenBank/DDBJ databases">
        <authorList>
            <person name="Jaros S."/>
            <person name="Januszkiewicz K."/>
            <person name="Wedrychowicz H."/>
        </authorList>
    </citation>
    <scope>NUCLEOTIDE SEQUENCE [LARGE SCALE GENOMIC DNA]</scope>
    <source>
        <strain evidence="2">NVI 5450</strain>
    </source>
</reference>
<name>A0A1L0F6C4_9GAMM</name>
<dbReference type="InterPro" id="IPR010982">
    <property type="entry name" value="Lambda_DNA-bd_dom_sf"/>
</dbReference>
<gene>
    <name evidence="2" type="ORF">NVI5450_4591</name>
</gene>
<dbReference type="OrthoDB" id="5891495at2"/>
<dbReference type="PROSITE" id="PS50943">
    <property type="entry name" value="HTH_CROC1"/>
    <property type="match status" value="1"/>
</dbReference>
<evidence type="ECO:0000313" key="2">
    <source>
        <dbReference type="EMBL" id="SGZ17876.1"/>
    </source>
</evidence>
<dbReference type="Gene3D" id="1.10.260.40">
    <property type="entry name" value="lambda repressor-like DNA-binding domains"/>
    <property type="match status" value="1"/>
</dbReference>
<dbReference type="RefSeq" id="WP_075496820.1">
    <property type="nucleotide sequence ID" value="NZ_CAWRBC010000115.1"/>
</dbReference>
<dbReference type="GO" id="GO:0003677">
    <property type="term" value="F:DNA binding"/>
    <property type="evidence" value="ECO:0007669"/>
    <property type="project" value="InterPro"/>
</dbReference>
<sequence length="316" mass="36507">MVYKIYSYQKTVIMRVFSSFLRKIRTEHDLSQEDLRALLNERSHSFNSLDTISISRWERGINTPSLTKQSEIAEIFGDDLFNIYSSNADFVEESLSFIQLSSCVKNDKVTHPYYKNEQYYTQSMQPDDANFESMLELCLMYEGNPRLFPTRQKITTTESLKPLTLVSAFCSLNQLVGHCLFCKVTTKALFEFMNSSIGILELLNIEKQDRANVLVVLSSFGVSPQIDNHMMSVYLNQLATDKTMEYLSFSTCDSKLKQKLMQMKIPMFKVKPIEHKSKIIQNYSFIMSRSEVMANRNMLMLSVIPTRKIQPTNVGI</sequence>